<evidence type="ECO:0008006" key="5">
    <source>
        <dbReference type="Google" id="ProtNLM"/>
    </source>
</evidence>
<name>A0A0K1P8A2_9MOLU</name>
<keyword evidence="2" id="KW-1133">Transmembrane helix</keyword>
<gene>
    <name evidence="3" type="ORF">STURON_00881</name>
</gene>
<sequence>MMNLLVDFKNNNQVLIIAIIAAIVVAIPAILTYYLFINFLKAKKPKYLSKLSFSLLNLNIFFSLVFSILSIVFIKLEIINTDTDSILVVVFLAISYLLIVLLYVILFFFSQYIWVLFDDNKLITLAEKINYEKITKIVDDVDSNKNVYLNFVEGTRRLRKIKFAKSTLIGSFFLENAKFSGVEPEQISQSEFINDLEVKNREAAYEKVKKSDKKKNDSVEETEITETELENSSEKNNENINDEPITENIEVVDENKKNK</sequence>
<keyword evidence="2" id="KW-0472">Membrane</keyword>
<feature type="transmembrane region" description="Helical" evidence="2">
    <location>
        <begin position="86"/>
        <end position="109"/>
    </location>
</feature>
<evidence type="ECO:0000256" key="2">
    <source>
        <dbReference type="SAM" id="Phobius"/>
    </source>
</evidence>
<evidence type="ECO:0000256" key="1">
    <source>
        <dbReference type="SAM" id="MobiDB-lite"/>
    </source>
</evidence>
<keyword evidence="4" id="KW-1185">Reference proteome</keyword>
<accession>A0A0K1P8A2</accession>
<dbReference type="PATRIC" id="fig|216946.3.peg.910"/>
<keyword evidence="2" id="KW-0812">Transmembrane</keyword>
<proteinExistence type="predicted"/>
<feature type="compositionally biased region" description="Acidic residues" evidence="1">
    <location>
        <begin position="219"/>
        <end position="231"/>
    </location>
</feature>
<evidence type="ECO:0000313" key="3">
    <source>
        <dbReference type="EMBL" id="AKU80127.1"/>
    </source>
</evidence>
<dbReference type="AlphaFoldDB" id="A0A0K1P8A2"/>
<dbReference type="RefSeq" id="WP_075048694.1">
    <property type="nucleotide sequence ID" value="NZ_CP012328.1"/>
</dbReference>
<dbReference type="STRING" id="216946.STURO_v1c08760"/>
<protein>
    <recommendedName>
        <fullName evidence="5">Transmembrane protein</fullName>
    </recommendedName>
</protein>
<feature type="compositionally biased region" description="Basic and acidic residues" evidence="1">
    <location>
        <begin position="207"/>
        <end position="218"/>
    </location>
</feature>
<evidence type="ECO:0000313" key="4">
    <source>
        <dbReference type="Proteomes" id="UP000067243"/>
    </source>
</evidence>
<reference evidence="3 4" key="1">
    <citation type="journal article" date="2015" name="Genome Announc.">
        <title>Complete Genome Sequence of Spiroplasma turonicum Strain Tab4cT, a Parasite of a Horse Fly, Haematopota sp. (Diptera: Tabanidae).</title>
        <authorList>
            <person name="Davis R.E."/>
            <person name="Shao J."/>
            <person name="Zhao Y."/>
            <person name="Gasparich G.E."/>
            <person name="Gaynor B.J."/>
            <person name="Donofrio N."/>
        </authorList>
    </citation>
    <scope>NUCLEOTIDE SEQUENCE [LARGE SCALE GENOMIC DNA]</scope>
    <source>
        <strain evidence="3 4">Tab4c</strain>
    </source>
</reference>
<organism evidence="3 4">
    <name type="scientific">Spiroplasma turonicum</name>
    <dbReference type="NCBI Taxonomy" id="216946"/>
    <lineage>
        <taxon>Bacteria</taxon>
        <taxon>Bacillati</taxon>
        <taxon>Mycoplasmatota</taxon>
        <taxon>Mollicutes</taxon>
        <taxon>Entomoplasmatales</taxon>
        <taxon>Spiroplasmataceae</taxon>
        <taxon>Spiroplasma</taxon>
    </lineage>
</organism>
<dbReference type="Proteomes" id="UP000067243">
    <property type="component" value="Chromosome"/>
</dbReference>
<feature type="transmembrane region" description="Helical" evidence="2">
    <location>
        <begin position="14"/>
        <end position="36"/>
    </location>
</feature>
<dbReference type="EMBL" id="CP012328">
    <property type="protein sequence ID" value="AKU80127.1"/>
    <property type="molecule type" value="Genomic_DNA"/>
</dbReference>
<feature type="transmembrane region" description="Helical" evidence="2">
    <location>
        <begin position="56"/>
        <end position="74"/>
    </location>
</feature>
<dbReference type="KEGG" id="stur:STURON_00881"/>
<dbReference type="OrthoDB" id="389702at2"/>
<feature type="region of interest" description="Disordered" evidence="1">
    <location>
        <begin position="207"/>
        <end position="259"/>
    </location>
</feature>